<dbReference type="Pfam" id="PF00528">
    <property type="entry name" value="BPD_transp_1"/>
    <property type="match status" value="1"/>
</dbReference>
<evidence type="ECO:0000256" key="8">
    <source>
        <dbReference type="ARBA" id="ARBA00023136"/>
    </source>
</evidence>
<keyword evidence="5" id="KW-0997">Cell inner membrane</keyword>
<evidence type="ECO:0000256" key="9">
    <source>
        <dbReference type="RuleBase" id="RU363032"/>
    </source>
</evidence>
<dbReference type="PANTHER" id="PTHR42929:SF5">
    <property type="entry name" value="ABC TRANSPORTER PERMEASE PROTEIN"/>
    <property type="match status" value="1"/>
</dbReference>
<dbReference type="EMBL" id="JAGGMQ010000001">
    <property type="protein sequence ID" value="MBP2166822.1"/>
    <property type="molecule type" value="Genomic_DNA"/>
</dbReference>
<keyword evidence="3 9" id="KW-0813">Transport</keyword>
<feature type="domain" description="ABC transmembrane type-1" evidence="10">
    <location>
        <begin position="81"/>
        <end position="288"/>
    </location>
</feature>
<keyword evidence="8 9" id="KW-0472">Membrane</keyword>
<feature type="transmembrane region" description="Helical" evidence="9">
    <location>
        <begin position="116"/>
        <end position="135"/>
    </location>
</feature>
<keyword evidence="7 9" id="KW-1133">Transmembrane helix</keyword>
<feature type="transmembrane region" description="Helical" evidence="9">
    <location>
        <begin position="80"/>
        <end position="104"/>
    </location>
</feature>
<feature type="transmembrane region" description="Helical" evidence="9">
    <location>
        <begin position="265"/>
        <end position="284"/>
    </location>
</feature>
<dbReference type="InterPro" id="IPR035906">
    <property type="entry name" value="MetI-like_sf"/>
</dbReference>
<proteinExistence type="inferred from homology"/>
<organism evidence="11 12">
    <name type="scientific">Winslowiella toletana</name>
    <dbReference type="NCBI Taxonomy" id="92490"/>
    <lineage>
        <taxon>Bacteria</taxon>
        <taxon>Pseudomonadati</taxon>
        <taxon>Pseudomonadota</taxon>
        <taxon>Gammaproteobacteria</taxon>
        <taxon>Enterobacterales</taxon>
        <taxon>Erwiniaceae</taxon>
        <taxon>Winslowiella</taxon>
    </lineage>
</organism>
<feature type="transmembrane region" description="Helical" evidence="9">
    <location>
        <begin position="21"/>
        <end position="48"/>
    </location>
</feature>
<evidence type="ECO:0000256" key="4">
    <source>
        <dbReference type="ARBA" id="ARBA00022475"/>
    </source>
</evidence>
<keyword evidence="12" id="KW-1185">Reference proteome</keyword>
<evidence type="ECO:0000256" key="2">
    <source>
        <dbReference type="ARBA" id="ARBA00007069"/>
    </source>
</evidence>
<keyword evidence="4" id="KW-1003">Cell membrane</keyword>
<dbReference type="RefSeq" id="WP_017799940.1">
    <property type="nucleotide sequence ID" value="NZ_JAGGMQ010000001.1"/>
</dbReference>
<evidence type="ECO:0000256" key="3">
    <source>
        <dbReference type="ARBA" id="ARBA00022448"/>
    </source>
</evidence>
<comment type="similarity">
    <text evidence="2">Belongs to the binding-protein-dependent transport system permease family. CysTW subfamily.</text>
</comment>
<dbReference type="Gene3D" id="1.10.3720.10">
    <property type="entry name" value="MetI-like"/>
    <property type="match status" value="1"/>
</dbReference>
<comment type="caution">
    <text evidence="11">The sequence shown here is derived from an EMBL/GenBank/DDBJ whole genome shotgun (WGS) entry which is preliminary data.</text>
</comment>
<gene>
    <name evidence="11" type="ORF">J2125_000014</name>
</gene>
<protein>
    <submittedName>
        <fullName evidence="11">Spermidine/putrescine transport system permease protein</fullName>
    </submittedName>
</protein>
<reference evidence="12" key="1">
    <citation type="submission" date="2023-07" db="EMBL/GenBank/DDBJ databases">
        <title>Genome mining of underrepresented organisms for secondary metabolites.</title>
        <authorList>
            <person name="D'Agostino P.M."/>
        </authorList>
    </citation>
    <scope>NUCLEOTIDE SEQUENCE [LARGE SCALE GENOMIC DNA]</scope>
    <source>
        <strain evidence="12">WS4403</strain>
    </source>
</reference>
<evidence type="ECO:0000259" key="10">
    <source>
        <dbReference type="PROSITE" id="PS50928"/>
    </source>
</evidence>
<evidence type="ECO:0000256" key="7">
    <source>
        <dbReference type="ARBA" id="ARBA00022989"/>
    </source>
</evidence>
<sequence>MDASTTTLKSSSVNPRRRKQVLAAIMALPSLSFLLIFMALPAAILLSYSLMTQSDNGSIGLPLTLEHYRRLFAGGTYLGIFYQTLFIAVATSLLSILMAYPLALTITNGSKLMSRITIILVVAPLMVSVIVRTYGWQILLSNGPQGGLNFLLHQLGITSLITLLNTKWAVIIASAHVFLPLLVLPLASSLARIKPGYLEAAQMLGATSLMAFLRITLPLSLPGLMAGVTIVFTLTSASYITPAMIGGPDGMMLGVLLEQQINTVYDWPMGATIGFIMVAIALAGHIGGNALTRRFASTTSATPRVVSRKLPAGDSA</sequence>
<dbReference type="SUPFAM" id="SSF161098">
    <property type="entry name" value="MetI-like"/>
    <property type="match status" value="1"/>
</dbReference>
<feature type="transmembrane region" description="Helical" evidence="9">
    <location>
        <begin position="171"/>
        <end position="191"/>
    </location>
</feature>
<evidence type="ECO:0000256" key="5">
    <source>
        <dbReference type="ARBA" id="ARBA00022519"/>
    </source>
</evidence>
<dbReference type="PROSITE" id="PS50928">
    <property type="entry name" value="ABC_TM1"/>
    <property type="match status" value="1"/>
</dbReference>
<comment type="subcellular location">
    <subcellularLocation>
        <location evidence="1">Cell inner membrane</location>
        <topology evidence="1">Multi-pass membrane protein</topology>
    </subcellularLocation>
    <subcellularLocation>
        <location evidence="9">Cell membrane</location>
        <topology evidence="9">Multi-pass membrane protein</topology>
    </subcellularLocation>
</comment>
<keyword evidence="6 9" id="KW-0812">Transmembrane</keyword>
<dbReference type="PANTHER" id="PTHR42929">
    <property type="entry name" value="INNER MEMBRANE ABC TRANSPORTER PERMEASE PROTEIN YDCU-RELATED-RELATED"/>
    <property type="match status" value="1"/>
</dbReference>
<evidence type="ECO:0000256" key="1">
    <source>
        <dbReference type="ARBA" id="ARBA00004429"/>
    </source>
</evidence>
<name>A0ABS4P3V5_9GAMM</name>
<dbReference type="InterPro" id="IPR000515">
    <property type="entry name" value="MetI-like"/>
</dbReference>
<accession>A0ABS4P3V5</accession>
<dbReference type="Proteomes" id="UP001195624">
    <property type="component" value="Unassembled WGS sequence"/>
</dbReference>
<evidence type="ECO:0000313" key="12">
    <source>
        <dbReference type="Proteomes" id="UP001195624"/>
    </source>
</evidence>
<evidence type="ECO:0000256" key="6">
    <source>
        <dbReference type="ARBA" id="ARBA00022692"/>
    </source>
</evidence>
<evidence type="ECO:0000313" key="11">
    <source>
        <dbReference type="EMBL" id="MBP2166822.1"/>
    </source>
</evidence>
<dbReference type="CDD" id="cd06261">
    <property type="entry name" value="TM_PBP2"/>
    <property type="match status" value="1"/>
</dbReference>